<accession>A0ABP4SYP4</accession>
<evidence type="ECO:0000259" key="10">
    <source>
        <dbReference type="PROSITE" id="PS51371"/>
    </source>
</evidence>
<keyword evidence="4" id="KW-0677">Repeat</keyword>
<feature type="transmembrane region" description="Helical" evidence="9">
    <location>
        <begin position="98"/>
        <end position="118"/>
    </location>
</feature>
<dbReference type="PANTHER" id="PTHR43099">
    <property type="entry name" value="UPF0053 PROTEIN YRKA"/>
    <property type="match status" value="1"/>
</dbReference>
<dbReference type="EMBL" id="BAAANY010000009">
    <property type="protein sequence ID" value="GAA1679358.1"/>
    <property type="molecule type" value="Genomic_DNA"/>
</dbReference>
<dbReference type="Pfam" id="PF01595">
    <property type="entry name" value="CNNM"/>
    <property type="match status" value="1"/>
</dbReference>
<evidence type="ECO:0000256" key="5">
    <source>
        <dbReference type="ARBA" id="ARBA00022989"/>
    </source>
</evidence>
<dbReference type="Gene3D" id="3.10.580.10">
    <property type="entry name" value="CBS-domain"/>
    <property type="match status" value="1"/>
</dbReference>
<feature type="domain" description="CNNM transmembrane" evidence="11">
    <location>
        <begin position="1"/>
        <end position="201"/>
    </location>
</feature>
<keyword evidence="2" id="KW-1003">Cell membrane</keyword>
<evidence type="ECO:0000256" key="8">
    <source>
        <dbReference type="PROSITE-ProRule" id="PRU01193"/>
    </source>
</evidence>
<evidence type="ECO:0000313" key="12">
    <source>
        <dbReference type="EMBL" id="GAA1679358.1"/>
    </source>
</evidence>
<dbReference type="SUPFAM" id="SSF54631">
    <property type="entry name" value="CBS-domain pair"/>
    <property type="match status" value="1"/>
</dbReference>
<dbReference type="InterPro" id="IPR051676">
    <property type="entry name" value="UPF0053_domain"/>
</dbReference>
<organism evidence="12 13">
    <name type="scientific">Fodinicola feengrottensis</name>
    <dbReference type="NCBI Taxonomy" id="435914"/>
    <lineage>
        <taxon>Bacteria</taxon>
        <taxon>Bacillati</taxon>
        <taxon>Actinomycetota</taxon>
        <taxon>Actinomycetes</taxon>
        <taxon>Mycobacteriales</taxon>
        <taxon>Fodinicola</taxon>
    </lineage>
</organism>
<feature type="transmembrane region" description="Helical" evidence="9">
    <location>
        <begin position="138"/>
        <end position="159"/>
    </location>
</feature>
<evidence type="ECO:0000256" key="7">
    <source>
        <dbReference type="PROSITE-ProRule" id="PRU00703"/>
    </source>
</evidence>
<dbReference type="InterPro" id="IPR044751">
    <property type="entry name" value="Ion_transp-like_CBS"/>
</dbReference>
<dbReference type="SMART" id="SM00116">
    <property type="entry name" value="CBS"/>
    <property type="match status" value="2"/>
</dbReference>
<evidence type="ECO:0000256" key="9">
    <source>
        <dbReference type="SAM" id="Phobius"/>
    </source>
</evidence>
<dbReference type="Pfam" id="PF00571">
    <property type="entry name" value="CBS"/>
    <property type="match status" value="1"/>
</dbReference>
<evidence type="ECO:0000256" key="3">
    <source>
        <dbReference type="ARBA" id="ARBA00022692"/>
    </source>
</evidence>
<dbReference type="InterPro" id="IPR046342">
    <property type="entry name" value="CBS_dom_sf"/>
</dbReference>
<gene>
    <name evidence="12" type="ORF">GCM10009765_30720</name>
</gene>
<dbReference type="InterPro" id="IPR002550">
    <property type="entry name" value="CNNM"/>
</dbReference>
<evidence type="ECO:0000313" key="13">
    <source>
        <dbReference type="Proteomes" id="UP001500618"/>
    </source>
</evidence>
<dbReference type="RefSeq" id="WP_163567771.1">
    <property type="nucleotide sequence ID" value="NZ_BAAANY010000009.1"/>
</dbReference>
<evidence type="ECO:0000256" key="2">
    <source>
        <dbReference type="ARBA" id="ARBA00022475"/>
    </source>
</evidence>
<dbReference type="InterPro" id="IPR000644">
    <property type="entry name" value="CBS_dom"/>
</dbReference>
<dbReference type="Proteomes" id="UP001500618">
    <property type="component" value="Unassembled WGS sequence"/>
</dbReference>
<evidence type="ECO:0000259" key="11">
    <source>
        <dbReference type="PROSITE" id="PS51846"/>
    </source>
</evidence>
<dbReference type="PROSITE" id="PS51371">
    <property type="entry name" value="CBS"/>
    <property type="match status" value="1"/>
</dbReference>
<dbReference type="CDD" id="cd04590">
    <property type="entry name" value="CBS_pair_CorC_HlyC_assoc"/>
    <property type="match status" value="1"/>
</dbReference>
<keyword evidence="13" id="KW-1185">Reference proteome</keyword>
<reference evidence="13" key="1">
    <citation type="journal article" date="2019" name="Int. J. Syst. Evol. Microbiol.">
        <title>The Global Catalogue of Microorganisms (GCM) 10K type strain sequencing project: providing services to taxonomists for standard genome sequencing and annotation.</title>
        <authorList>
            <consortium name="The Broad Institute Genomics Platform"/>
            <consortium name="The Broad Institute Genome Sequencing Center for Infectious Disease"/>
            <person name="Wu L."/>
            <person name="Ma J."/>
        </authorList>
    </citation>
    <scope>NUCLEOTIDE SEQUENCE [LARGE SCALE GENOMIC DNA]</scope>
    <source>
        <strain evidence="13">JCM 14718</strain>
    </source>
</reference>
<proteinExistence type="predicted"/>
<dbReference type="PANTHER" id="PTHR43099:SF5">
    <property type="entry name" value="HLYC_CORC FAMILY TRANSPORTER"/>
    <property type="match status" value="1"/>
</dbReference>
<sequence length="343" mass="36286">MSGLQIAATILLLLGNGFFVGSEFAILSARRTQIEPLAAAGSRRASAALRAMAQVPLMIAGAQLGIQICSLGLGAIAEPLFSHLLEGPFQAVGMPAELLHPISFVLALAIVTYGHTVVGEMVPKNIALSGPERLVLWFGPPMLAFCVATRPVLLALRWISDSLLRLVRIETPSEVKTVYTAEELASLVAESRTEGLLDADDHRRITGALTLTSRTAADFMSPWSQVRTVTAEVTPASLEALSVATNLSRFPVVDRRTRAVLGFVHVKEALGVSGTARRSALPEDAVRPLTVVAPATSLGEVLLIMRRTRSHLVLVSDSGRSLGVLTLDDVLAAVVGGVPVSAR</sequence>
<feature type="transmembrane region" description="Helical" evidence="9">
    <location>
        <begin position="55"/>
        <end position="77"/>
    </location>
</feature>
<comment type="subcellular location">
    <subcellularLocation>
        <location evidence="1">Cell membrane</location>
        <topology evidence="1">Multi-pass membrane protein</topology>
    </subcellularLocation>
</comment>
<name>A0ABP4SYP4_9ACTN</name>
<comment type="caution">
    <text evidence="12">The sequence shown here is derived from an EMBL/GenBank/DDBJ whole genome shotgun (WGS) entry which is preliminary data.</text>
</comment>
<evidence type="ECO:0000256" key="4">
    <source>
        <dbReference type="ARBA" id="ARBA00022737"/>
    </source>
</evidence>
<evidence type="ECO:0000256" key="6">
    <source>
        <dbReference type="ARBA" id="ARBA00023136"/>
    </source>
</evidence>
<feature type="domain" description="CBS" evidence="10">
    <location>
        <begin position="285"/>
        <end position="340"/>
    </location>
</feature>
<protein>
    <submittedName>
        <fullName evidence="12">Hemolysin family protein</fullName>
    </submittedName>
</protein>
<keyword evidence="3 8" id="KW-0812">Transmembrane</keyword>
<dbReference type="PROSITE" id="PS51846">
    <property type="entry name" value="CNNM"/>
    <property type="match status" value="1"/>
</dbReference>
<evidence type="ECO:0000256" key="1">
    <source>
        <dbReference type="ARBA" id="ARBA00004651"/>
    </source>
</evidence>
<keyword evidence="6 8" id="KW-0472">Membrane</keyword>
<keyword evidence="7" id="KW-0129">CBS domain</keyword>
<keyword evidence="5 8" id="KW-1133">Transmembrane helix</keyword>